<protein>
    <submittedName>
        <fullName evidence="1">Uncharacterized protein</fullName>
    </submittedName>
</protein>
<reference evidence="1" key="1">
    <citation type="submission" date="2018-02" db="EMBL/GenBank/DDBJ databases">
        <title>Rhizophora mucronata_Transcriptome.</title>
        <authorList>
            <person name="Meera S.P."/>
            <person name="Sreeshan A."/>
            <person name="Augustine A."/>
        </authorList>
    </citation>
    <scope>NUCLEOTIDE SEQUENCE</scope>
    <source>
        <tissue evidence="1">Leaf</tissue>
    </source>
</reference>
<name>A0A2P2PM34_RHIMU</name>
<proteinExistence type="predicted"/>
<evidence type="ECO:0000313" key="1">
    <source>
        <dbReference type="EMBL" id="MBX55830.1"/>
    </source>
</evidence>
<organism evidence="1">
    <name type="scientific">Rhizophora mucronata</name>
    <name type="common">Asiatic mangrove</name>
    <dbReference type="NCBI Taxonomy" id="61149"/>
    <lineage>
        <taxon>Eukaryota</taxon>
        <taxon>Viridiplantae</taxon>
        <taxon>Streptophyta</taxon>
        <taxon>Embryophyta</taxon>
        <taxon>Tracheophyta</taxon>
        <taxon>Spermatophyta</taxon>
        <taxon>Magnoliopsida</taxon>
        <taxon>eudicotyledons</taxon>
        <taxon>Gunneridae</taxon>
        <taxon>Pentapetalae</taxon>
        <taxon>rosids</taxon>
        <taxon>fabids</taxon>
        <taxon>Malpighiales</taxon>
        <taxon>Rhizophoraceae</taxon>
        <taxon>Rhizophora</taxon>
    </lineage>
</organism>
<dbReference type="EMBL" id="GGEC01075346">
    <property type="protein sequence ID" value="MBX55830.1"/>
    <property type="molecule type" value="Transcribed_RNA"/>
</dbReference>
<dbReference type="AlphaFoldDB" id="A0A2P2PM34"/>
<accession>A0A2P2PM34</accession>
<sequence length="25" mass="3098">MNFKFKFSSTNYLIQVSKQLFRLEK</sequence>